<reference evidence="2" key="1">
    <citation type="submission" date="2020-05" db="EMBL/GenBank/DDBJ databases">
        <authorList>
            <person name="Chiriac C."/>
            <person name="Salcher M."/>
            <person name="Ghai R."/>
            <person name="Kavagutti S V."/>
        </authorList>
    </citation>
    <scope>NUCLEOTIDE SEQUENCE</scope>
</reference>
<dbReference type="InterPro" id="IPR050458">
    <property type="entry name" value="LolB"/>
</dbReference>
<dbReference type="AlphaFoldDB" id="A0A6J5ZM71"/>
<sequence>MPYFEYIGEDASRKSERAEKYWEITQIGKNVTVRFGKIGADGQLKVKEFENKEDAEAEVTKLIKEKTKKGYIEKPNPHTA</sequence>
<feature type="domain" description="WGR" evidence="1">
    <location>
        <begin position="1"/>
        <end position="80"/>
    </location>
</feature>
<dbReference type="Pfam" id="PF05406">
    <property type="entry name" value="WGR"/>
    <property type="match status" value="1"/>
</dbReference>
<dbReference type="InterPro" id="IPR036930">
    <property type="entry name" value="WGR_dom_sf"/>
</dbReference>
<accession>A0A6J5ZM71</accession>
<dbReference type="PANTHER" id="PTHR30634:SF13">
    <property type="entry name" value="PROTEIN YEHF"/>
    <property type="match status" value="1"/>
</dbReference>
<dbReference type="Gene3D" id="2.20.140.10">
    <property type="entry name" value="WGR domain"/>
    <property type="match status" value="1"/>
</dbReference>
<dbReference type="EMBL" id="CAESAK010000139">
    <property type="protein sequence ID" value="CAB4341650.1"/>
    <property type="molecule type" value="Genomic_DNA"/>
</dbReference>
<gene>
    <name evidence="2" type="ORF">UFOPK3775_00962</name>
</gene>
<evidence type="ECO:0000313" key="2">
    <source>
        <dbReference type="EMBL" id="CAB4341650.1"/>
    </source>
</evidence>
<dbReference type="InterPro" id="IPR008893">
    <property type="entry name" value="WGR_domain"/>
</dbReference>
<evidence type="ECO:0000259" key="1">
    <source>
        <dbReference type="PROSITE" id="PS51977"/>
    </source>
</evidence>
<dbReference type="SMART" id="SM00773">
    <property type="entry name" value="WGR"/>
    <property type="match status" value="1"/>
</dbReference>
<dbReference type="CDD" id="cd07996">
    <property type="entry name" value="WGR_MMR_like"/>
    <property type="match status" value="1"/>
</dbReference>
<proteinExistence type="predicted"/>
<name>A0A6J5ZM71_9ZZZZ</name>
<dbReference type="SUPFAM" id="SSF142921">
    <property type="entry name" value="WGR domain-like"/>
    <property type="match status" value="1"/>
</dbReference>
<protein>
    <submittedName>
        <fullName evidence="2">Unannotated protein</fullName>
    </submittedName>
</protein>
<dbReference type="InterPro" id="IPR049809">
    <property type="entry name" value="YehF/YfeS-like_WGR"/>
</dbReference>
<organism evidence="2">
    <name type="scientific">freshwater metagenome</name>
    <dbReference type="NCBI Taxonomy" id="449393"/>
    <lineage>
        <taxon>unclassified sequences</taxon>
        <taxon>metagenomes</taxon>
        <taxon>ecological metagenomes</taxon>
    </lineage>
</organism>
<dbReference type="PROSITE" id="PS51977">
    <property type="entry name" value="WGR"/>
    <property type="match status" value="1"/>
</dbReference>
<dbReference type="PANTHER" id="PTHR30634">
    <property type="entry name" value="OUTER MEMBRANE LOLAB LIPOPROTEIN INSERTION APPARATUS"/>
    <property type="match status" value="1"/>
</dbReference>